<feature type="transmembrane region" description="Helical" evidence="1">
    <location>
        <begin position="66"/>
        <end position="85"/>
    </location>
</feature>
<dbReference type="Pfam" id="PF07662">
    <property type="entry name" value="Nucleos_tra2_C"/>
    <property type="match status" value="1"/>
</dbReference>
<evidence type="ECO:0000259" key="2">
    <source>
        <dbReference type="Pfam" id="PF07662"/>
    </source>
</evidence>
<dbReference type="PANTHER" id="PTHR10590">
    <property type="entry name" value="SODIUM/NUCLEOSIDE COTRANSPORTER"/>
    <property type="match status" value="1"/>
</dbReference>
<dbReference type="InterPro" id="IPR008276">
    <property type="entry name" value="C_nuclsd_transpt"/>
</dbReference>
<dbReference type="Proteomes" id="UP000759131">
    <property type="component" value="Unassembled WGS sequence"/>
</dbReference>
<reference evidence="3" key="1">
    <citation type="submission" date="2020-11" db="EMBL/GenBank/DDBJ databases">
        <authorList>
            <person name="Tran Van P."/>
        </authorList>
    </citation>
    <scope>NUCLEOTIDE SEQUENCE</scope>
</reference>
<evidence type="ECO:0000313" key="3">
    <source>
        <dbReference type="EMBL" id="CAD7623910.1"/>
    </source>
</evidence>
<keyword evidence="1" id="KW-0472">Membrane</keyword>
<dbReference type="InterPro" id="IPR011657">
    <property type="entry name" value="CNT_C_dom"/>
</dbReference>
<feature type="transmembrane region" description="Helical" evidence="1">
    <location>
        <begin position="6"/>
        <end position="28"/>
    </location>
</feature>
<dbReference type="GO" id="GO:0005415">
    <property type="term" value="F:nucleoside:sodium symporter activity"/>
    <property type="evidence" value="ECO:0007669"/>
    <property type="project" value="TreeGrafter"/>
</dbReference>
<sequence>MTGGFATIAGSVMAAYINFGVSAIHLFWDECESVATLIGLKTVINEFVAYQELGEMIKLNNLSKRAQLISTYALCGFSNFGSIGIQLGGLGSMAPERKADLSSMALRAMIAGSISCFMTACIAGLLVADNACTQC</sequence>
<keyword evidence="4" id="KW-1185">Reference proteome</keyword>
<keyword evidence="1" id="KW-0812">Transmembrane</keyword>
<dbReference type="GO" id="GO:0005886">
    <property type="term" value="C:plasma membrane"/>
    <property type="evidence" value="ECO:0007669"/>
    <property type="project" value="TreeGrafter"/>
</dbReference>
<feature type="transmembrane region" description="Helical" evidence="1">
    <location>
        <begin position="105"/>
        <end position="128"/>
    </location>
</feature>
<dbReference type="AlphaFoldDB" id="A0A7R9PXF7"/>
<name>A0A7R9PXF7_9ACAR</name>
<evidence type="ECO:0000256" key="1">
    <source>
        <dbReference type="SAM" id="Phobius"/>
    </source>
</evidence>
<proteinExistence type="predicted"/>
<protein>
    <recommendedName>
        <fullName evidence="2">Concentrative nucleoside transporter C-terminal domain-containing protein</fullName>
    </recommendedName>
</protein>
<dbReference type="OrthoDB" id="6075923at2759"/>
<dbReference type="PANTHER" id="PTHR10590:SF4">
    <property type="entry name" value="SOLUTE CARRIER FAMILY 28 MEMBER 3"/>
    <property type="match status" value="1"/>
</dbReference>
<keyword evidence="1" id="KW-1133">Transmembrane helix</keyword>
<accession>A0A7R9PXF7</accession>
<dbReference type="EMBL" id="CAJPIZ010001966">
    <property type="protein sequence ID" value="CAG2104340.1"/>
    <property type="molecule type" value="Genomic_DNA"/>
</dbReference>
<feature type="domain" description="Concentrative nucleoside transporter C-terminal" evidence="2">
    <location>
        <begin position="24"/>
        <end position="124"/>
    </location>
</feature>
<evidence type="ECO:0000313" key="4">
    <source>
        <dbReference type="Proteomes" id="UP000759131"/>
    </source>
</evidence>
<dbReference type="EMBL" id="OC856541">
    <property type="protein sequence ID" value="CAD7623910.1"/>
    <property type="molecule type" value="Genomic_DNA"/>
</dbReference>
<gene>
    <name evidence="3" type="ORF">OSB1V03_LOCUS4357</name>
</gene>
<organism evidence="3">
    <name type="scientific">Medioppia subpectinata</name>
    <dbReference type="NCBI Taxonomy" id="1979941"/>
    <lineage>
        <taxon>Eukaryota</taxon>
        <taxon>Metazoa</taxon>
        <taxon>Ecdysozoa</taxon>
        <taxon>Arthropoda</taxon>
        <taxon>Chelicerata</taxon>
        <taxon>Arachnida</taxon>
        <taxon>Acari</taxon>
        <taxon>Acariformes</taxon>
        <taxon>Sarcoptiformes</taxon>
        <taxon>Oribatida</taxon>
        <taxon>Brachypylina</taxon>
        <taxon>Oppioidea</taxon>
        <taxon>Oppiidae</taxon>
        <taxon>Medioppia</taxon>
    </lineage>
</organism>